<accession>A0ABP1BMR7</accession>
<protein>
    <recommendedName>
        <fullName evidence="4">Secreted protein</fullName>
    </recommendedName>
</protein>
<feature type="compositionally biased region" description="Basic residues" evidence="1">
    <location>
        <begin position="58"/>
        <end position="74"/>
    </location>
</feature>
<evidence type="ECO:0008006" key="4">
    <source>
        <dbReference type="Google" id="ProtNLM"/>
    </source>
</evidence>
<feature type="region of interest" description="Disordered" evidence="1">
    <location>
        <begin position="58"/>
        <end position="95"/>
    </location>
</feature>
<dbReference type="Proteomes" id="UP001497522">
    <property type="component" value="Chromosome 5"/>
</dbReference>
<keyword evidence="3" id="KW-1185">Reference proteome</keyword>
<sequence>MLGIAARVAATPGAATRRYSSLCCGAVALQLALLQRCGAAVRITLALFKDLHFGKNVTRKRSPTRKLSPTRKRSLVPTQASSSGSKTNALRLRQQ</sequence>
<evidence type="ECO:0000313" key="3">
    <source>
        <dbReference type="Proteomes" id="UP001497522"/>
    </source>
</evidence>
<evidence type="ECO:0000256" key="1">
    <source>
        <dbReference type="SAM" id="MobiDB-lite"/>
    </source>
</evidence>
<name>A0ABP1BMR7_9BRYO</name>
<feature type="compositionally biased region" description="Polar residues" evidence="1">
    <location>
        <begin position="76"/>
        <end position="95"/>
    </location>
</feature>
<dbReference type="EMBL" id="OZ023706">
    <property type="protein sequence ID" value="CAK9877081.1"/>
    <property type="molecule type" value="Genomic_DNA"/>
</dbReference>
<gene>
    <name evidence="2" type="ORF">CSSPJE1EN2_LOCUS19123</name>
</gene>
<evidence type="ECO:0000313" key="2">
    <source>
        <dbReference type="EMBL" id="CAK9877081.1"/>
    </source>
</evidence>
<reference evidence="2" key="1">
    <citation type="submission" date="2024-03" db="EMBL/GenBank/DDBJ databases">
        <authorList>
            <consortium name="ELIXIR-Norway"/>
            <consortium name="Elixir Norway"/>
        </authorList>
    </citation>
    <scope>NUCLEOTIDE SEQUENCE</scope>
</reference>
<proteinExistence type="predicted"/>
<organism evidence="2 3">
    <name type="scientific">Sphagnum jensenii</name>
    <dbReference type="NCBI Taxonomy" id="128206"/>
    <lineage>
        <taxon>Eukaryota</taxon>
        <taxon>Viridiplantae</taxon>
        <taxon>Streptophyta</taxon>
        <taxon>Embryophyta</taxon>
        <taxon>Bryophyta</taxon>
        <taxon>Sphagnophytina</taxon>
        <taxon>Sphagnopsida</taxon>
        <taxon>Sphagnales</taxon>
        <taxon>Sphagnaceae</taxon>
        <taxon>Sphagnum</taxon>
    </lineage>
</organism>